<evidence type="ECO:0000256" key="2">
    <source>
        <dbReference type="ARBA" id="ARBA00023054"/>
    </source>
</evidence>
<organism evidence="4 5">
    <name type="scientific">Chytriomyces confervae</name>
    <dbReference type="NCBI Taxonomy" id="246404"/>
    <lineage>
        <taxon>Eukaryota</taxon>
        <taxon>Fungi</taxon>
        <taxon>Fungi incertae sedis</taxon>
        <taxon>Chytridiomycota</taxon>
        <taxon>Chytridiomycota incertae sedis</taxon>
        <taxon>Chytridiomycetes</taxon>
        <taxon>Chytridiales</taxon>
        <taxon>Chytriomycetaceae</taxon>
        <taxon>Chytriomyces</taxon>
    </lineage>
</organism>
<reference evidence="4 5" key="1">
    <citation type="journal article" date="2019" name="Sci. Rep.">
        <title>Comparative genomics of chytrid fungi reveal insights into the obligate biotrophic and pathogenic lifestyle of Synchytrium endobioticum.</title>
        <authorList>
            <person name="van de Vossenberg B.T.L.H."/>
            <person name="Warris S."/>
            <person name="Nguyen H.D.T."/>
            <person name="van Gent-Pelzer M.P.E."/>
            <person name="Joly D.L."/>
            <person name="van de Geest H.C."/>
            <person name="Bonants P.J.M."/>
            <person name="Smith D.S."/>
            <person name="Levesque C.A."/>
            <person name="van der Lee T.A.J."/>
        </authorList>
    </citation>
    <scope>NUCLEOTIDE SEQUENCE [LARGE SCALE GENOMIC DNA]</scope>
    <source>
        <strain evidence="4 5">CBS 675.73</strain>
    </source>
</reference>
<dbReference type="Proteomes" id="UP000320333">
    <property type="component" value="Unassembled WGS sequence"/>
</dbReference>
<comment type="caution">
    <text evidence="4">The sequence shown here is derived from an EMBL/GenBank/DDBJ whole genome shotgun (WGS) entry which is preliminary data.</text>
</comment>
<evidence type="ECO:0000313" key="4">
    <source>
        <dbReference type="EMBL" id="TPX67642.1"/>
    </source>
</evidence>
<keyword evidence="5" id="KW-1185">Reference proteome</keyword>
<dbReference type="GO" id="GO:0006900">
    <property type="term" value="P:vesicle budding from membrane"/>
    <property type="evidence" value="ECO:0007669"/>
    <property type="project" value="TreeGrafter"/>
</dbReference>
<dbReference type="GO" id="GO:0032511">
    <property type="term" value="P:late endosome to vacuole transport via multivesicular body sorting pathway"/>
    <property type="evidence" value="ECO:0007669"/>
    <property type="project" value="TreeGrafter"/>
</dbReference>
<dbReference type="Gene3D" id="6.10.140.1230">
    <property type="match status" value="1"/>
</dbReference>
<accession>A0A507EUU8</accession>
<gene>
    <name evidence="4" type="ORF">CcCBS67573_g07426</name>
</gene>
<name>A0A507EUU8_9FUNG</name>
<evidence type="ECO:0000313" key="5">
    <source>
        <dbReference type="Proteomes" id="UP000320333"/>
    </source>
</evidence>
<dbReference type="STRING" id="246404.A0A507EUU8"/>
<comment type="similarity">
    <text evidence="1">Belongs to the SNF7 family.</text>
</comment>
<dbReference type="EMBL" id="QEAP01000385">
    <property type="protein sequence ID" value="TPX67642.1"/>
    <property type="molecule type" value="Genomic_DNA"/>
</dbReference>
<proteinExistence type="inferred from homology"/>
<feature type="region of interest" description="Disordered" evidence="3">
    <location>
        <begin position="172"/>
        <end position="219"/>
    </location>
</feature>
<dbReference type="OrthoDB" id="3973241at2759"/>
<dbReference type="GO" id="GO:0005771">
    <property type="term" value="C:multivesicular body"/>
    <property type="evidence" value="ECO:0007669"/>
    <property type="project" value="TreeGrafter"/>
</dbReference>
<evidence type="ECO:0000256" key="1">
    <source>
        <dbReference type="ARBA" id="ARBA00006190"/>
    </source>
</evidence>
<dbReference type="AlphaFoldDB" id="A0A507EUU8"/>
<feature type="compositionally biased region" description="Acidic residues" evidence="3">
    <location>
        <begin position="172"/>
        <end position="182"/>
    </location>
</feature>
<dbReference type="Pfam" id="PF03357">
    <property type="entry name" value="Snf7"/>
    <property type="match status" value="1"/>
</dbReference>
<keyword evidence="2" id="KW-0175">Coiled coil</keyword>
<feature type="region of interest" description="Disordered" evidence="3">
    <location>
        <begin position="1"/>
        <end position="25"/>
    </location>
</feature>
<dbReference type="PANTHER" id="PTHR22761:SF12">
    <property type="entry name" value="CHARGED MULTIVESICULAR BODY PROTEIN 5"/>
    <property type="match status" value="1"/>
</dbReference>
<evidence type="ECO:0008006" key="6">
    <source>
        <dbReference type="Google" id="ProtNLM"/>
    </source>
</evidence>
<protein>
    <recommendedName>
        <fullName evidence="6">Charged multivesicular body protein 5</fullName>
    </recommendedName>
</protein>
<dbReference type="PANTHER" id="PTHR22761">
    <property type="entry name" value="CHARGED MULTIVESICULAR BODY PROTEIN"/>
    <property type="match status" value="1"/>
</dbReference>
<evidence type="ECO:0000256" key="3">
    <source>
        <dbReference type="SAM" id="MobiDB-lite"/>
    </source>
</evidence>
<dbReference type="InterPro" id="IPR005024">
    <property type="entry name" value="Snf7_fam"/>
</dbReference>
<sequence length="219" mass="24816">MNRIFGTSKAQTPKPTVQDAIRATDERSDSVEVKIKRLDAELIKYKEQMGKMRDGPAKDSVKQKAMRILKQKKLYEGQKDQLMQQAFNMEQASMTTENLKNTIVTVDAMRTANKEMKAQYKKIDIDKVEALQDEMEDLMEQANEIQETLGRSYGLPEGIDDDDLEAELDALADDLYEEEEEIPSYLQDDVPELPATSNLDPLASQPAAERPATEPLMRA</sequence>